<gene>
    <name evidence="2" type="ORF">GT037_000928</name>
</gene>
<dbReference type="RefSeq" id="XP_038791831.1">
    <property type="nucleotide sequence ID" value="XM_038925975.1"/>
</dbReference>
<name>A0A8H7EK18_9PLEO</name>
<dbReference type="GeneID" id="62199153"/>
<feature type="compositionally biased region" description="Polar residues" evidence="1">
    <location>
        <begin position="1"/>
        <end position="15"/>
    </location>
</feature>
<dbReference type="AlphaFoldDB" id="A0A8H7EK18"/>
<sequence>PSSFPESSTRPSVPSDQPLVRPPGFPCKFRVSRQRAPGTRARCCSEARATAPRRWTVKGGRSGASCYGRE</sequence>
<organism evidence="2 3">
    <name type="scientific">Alternaria burnsii</name>
    <dbReference type="NCBI Taxonomy" id="1187904"/>
    <lineage>
        <taxon>Eukaryota</taxon>
        <taxon>Fungi</taxon>
        <taxon>Dikarya</taxon>
        <taxon>Ascomycota</taxon>
        <taxon>Pezizomycotina</taxon>
        <taxon>Dothideomycetes</taxon>
        <taxon>Pleosporomycetidae</taxon>
        <taxon>Pleosporales</taxon>
        <taxon>Pleosporineae</taxon>
        <taxon>Pleosporaceae</taxon>
        <taxon>Alternaria</taxon>
        <taxon>Alternaria sect. Alternaria</taxon>
    </lineage>
</organism>
<evidence type="ECO:0000256" key="1">
    <source>
        <dbReference type="SAM" id="MobiDB-lite"/>
    </source>
</evidence>
<keyword evidence="3" id="KW-1185">Reference proteome</keyword>
<reference evidence="2" key="2">
    <citation type="submission" date="2020-08" db="EMBL/GenBank/DDBJ databases">
        <title>Draft Genome Sequence of Cumin Blight Pathogen Alternaria burnsii.</title>
        <authorList>
            <person name="Feng Z."/>
        </authorList>
    </citation>
    <scope>NUCLEOTIDE SEQUENCE</scope>
    <source>
        <strain evidence="2">CBS107.38</strain>
    </source>
</reference>
<feature type="region of interest" description="Disordered" evidence="1">
    <location>
        <begin position="1"/>
        <end position="32"/>
    </location>
</feature>
<comment type="caution">
    <text evidence="2">The sequence shown here is derived from an EMBL/GenBank/DDBJ whole genome shotgun (WGS) entry which is preliminary data.</text>
</comment>
<evidence type="ECO:0000313" key="3">
    <source>
        <dbReference type="Proteomes" id="UP000596902"/>
    </source>
</evidence>
<reference evidence="2" key="1">
    <citation type="submission" date="2020-01" db="EMBL/GenBank/DDBJ databases">
        <authorList>
            <person name="Feng Z.H.Z."/>
        </authorList>
    </citation>
    <scope>NUCLEOTIDE SEQUENCE</scope>
    <source>
        <strain evidence="2">CBS107.38</strain>
    </source>
</reference>
<dbReference type="EMBL" id="JAAABM010000001">
    <property type="protein sequence ID" value="KAF7681952.1"/>
    <property type="molecule type" value="Genomic_DNA"/>
</dbReference>
<dbReference type="Proteomes" id="UP000596902">
    <property type="component" value="Unassembled WGS sequence"/>
</dbReference>
<proteinExistence type="predicted"/>
<evidence type="ECO:0000313" key="2">
    <source>
        <dbReference type="EMBL" id="KAF7681952.1"/>
    </source>
</evidence>
<protein>
    <submittedName>
        <fullName evidence="2">Uncharacterized protein</fullName>
    </submittedName>
</protein>
<accession>A0A8H7EK18</accession>
<feature type="non-terminal residue" evidence="2">
    <location>
        <position position="1"/>
    </location>
</feature>